<evidence type="ECO:0000313" key="2">
    <source>
        <dbReference type="Proteomes" id="UP000196386"/>
    </source>
</evidence>
<protein>
    <recommendedName>
        <fullName evidence="3">Transposon-encoded protein TnpW</fullName>
    </recommendedName>
</protein>
<name>A0A1Y4MTX2_9FIRM</name>
<sequence length="60" mass="7050">MVLFCCPEMRWNMENQKQSETVQIGNTTFYVTATFSGTVQLQHLIKRLIQQEIEQENISN</sequence>
<dbReference type="Proteomes" id="UP000196386">
    <property type="component" value="Unassembled WGS sequence"/>
</dbReference>
<evidence type="ECO:0008006" key="3">
    <source>
        <dbReference type="Google" id="ProtNLM"/>
    </source>
</evidence>
<reference evidence="2" key="1">
    <citation type="submission" date="2017-04" db="EMBL/GenBank/DDBJ databases">
        <title>Function of individual gut microbiota members based on whole genome sequencing of pure cultures obtained from chicken caecum.</title>
        <authorList>
            <person name="Medvecky M."/>
            <person name="Cejkova D."/>
            <person name="Polansky O."/>
            <person name="Karasova D."/>
            <person name="Kubasova T."/>
            <person name="Cizek A."/>
            <person name="Rychlik I."/>
        </authorList>
    </citation>
    <scope>NUCLEOTIDE SEQUENCE [LARGE SCALE GENOMIC DNA]</scope>
    <source>
        <strain evidence="2">An175</strain>
    </source>
</reference>
<gene>
    <name evidence="1" type="ORF">B5F11_04755</name>
</gene>
<organism evidence="1 2">
    <name type="scientific">Anaerotruncus colihominis</name>
    <dbReference type="NCBI Taxonomy" id="169435"/>
    <lineage>
        <taxon>Bacteria</taxon>
        <taxon>Bacillati</taxon>
        <taxon>Bacillota</taxon>
        <taxon>Clostridia</taxon>
        <taxon>Eubacteriales</taxon>
        <taxon>Oscillospiraceae</taxon>
        <taxon>Anaerotruncus</taxon>
    </lineage>
</organism>
<dbReference type="AlphaFoldDB" id="A0A1Y4MTX2"/>
<evidence type="ECO:0000313" key="1">
    <source>
        <dbReference type="EMBL" id="OUP70322.1"/>
    </source>
</evidence>
<dbReference type="EMBL" id="NFKP01000004">
    <property type="protein sequence ID" value="OUP70322.1"/>
    <property type="molecule type" value="Genomic_DNA"/>
</dbReference>
<accession>A0A1Y4MTX2</accession>
<proteinExistence type="predicted"/>
<comment type="caution">
    <text evidence="1">The sequence shown here is derived from an EMBL/GenBank/DDBJ whole genome shotgun (WGS) entry which is preliminary data.</text>
</comment>